<gene>
    <name evidence="3" type="primary">K02A2.6</name>
    <name evidence="3" type="ORF">Tcan_00992</name>
</gene>
<proteinExistence type="predicted"/>
<feature type="region of interest" description="Disordered" evidence="1">
    <location>
        <begin position="355"/>
        <end position="383"/>
    </location>
</feature>
<dbReference type="AlphaFoldDB" id="A0A0B2V290"/>
<dbReference type="EMBL" id="JPKZ01002781">
    <property type="protein sequence ID" value="KHN75115.1"/>
    <property type="molecule type" value="Genomic_DNA"/>
</dbReference>
<evidence type="ECO:0000256" key="1">
    <source>
        <dbReference type="SAM" id="MobiDB-lite"/>
    </source>
</evidence>
<feature type="non-terminal residue" evidence="3">
    <location>
        <position position="1"/>
    </location>
</feature>
<feature type="compositionally biased region" description="Polar residues" evidence="1">
    <location>
        <begin position="288"/>
        <end position="311"/>
    </location>
</feature>
<dbReference type="InterPro" id="IPR021109">
    <property type="entry name" value="Peptidase_aspartic_dom_sf"/>
</dbReference>
<reference evidence="3 4" key="1">
    <citation type="submission" date="2014-11" db="EMBL/GenBank/DDBJ databases">
        <title>Genetic blueprint of the zoonotic pathogen Toxocara canis.</title>
        <authorList>
            <person name="Zhu X.-Q."/>
            <person name="Korhonen P.K."/>
            <person name="Cai H."/>
            <person name="Young N.D."/>
            <person name="Nejsum P."/>
            <person name="von Samson-Himmelstjerna G."/>
            <person name="Boag P.R."/>
            <person name="Tan P."/>
            <person name="Li Q."/>
            <person name="Min J."/>
            <person name="Yang Y."/>
            <person name="Wang X."/>
            <person name="Fang X."/>
            <person name="Hall R.S."/>
            <person name="Hofmann A."/>
            <person name="Sternberg P.W."/>
            <person name="Jex A.R."/>
            <person name="Gasser R.B."/>
        </authorList>
    </citation>
    <scope>NUCLEOTIDE SEQUENCE [LARGE SCALE GENOMIC DNA]</scope>
    <source>
        <strain evidence="3">PN_DK_2014</strain>
    </source>
</reference>
<dbReference type="Proteomes" id="UP000031036">
    <property type="component" value="Unassembled WGS sequence"/>
</dbReference>
<dbReference type="PANTHER" id="PTHR36943:SF1">
    <property type="entry name" value="CCHC-TYPE DOMAIN-CONTAINING PROTEIN"/>
    <property type="match status" value="1"/>
</dbReference>
<dbReference type="SUPFAM" id="SSF50630">
    <property type="entry name" value="Acid proteases"/>
    <property type="match status" value="1"/>
</dbReference>
<feature type="region of interest" description="Disordered" evidence="1">
    <location>
        <begin position="472"/>
        <end position="496"/>
    </location>
</feature>
<dbReference type="OMA" id="SIRYECL"/>
<feature type="compositionally biased region" description="Basic and acidic residues" evidence="1">
    <location>
        <begin position="484"/>
        <end position="496"/>
    </location>
</feature>
<keyword evidence="4" id="KW-1185">Reference proteome</keyword>
<protein>
    <submittedName>
        <fullName evidence="3">Uncharacterized protein K02A2.6</fullName>
    </submittedName>
</protein>
<comment type="caution">
    <text evidence="3">The sequence shown here is derived from an EMBL/GenBank/DDBJ whole genome shotgun (WGS) entry which is preliminary data.</text>
</comment>
<sequence>ISTINVYSSISPRLKTTQLTSFNRQRDKQQWRSGSRNRFLRNDMTTLPEAQFQQLLSTFTTALRDFTQYHQSRLPQPTDPEQRFDALSGRLTQFVYDPDTGVTFEEWYRRHEDVFNVDCASLADATRVFLLLQKLDASAFEKYANYILPRAPRDVSFAETLNLLTSLFGPQQSLFNARYAYMKLAKEPMKDFVTYAGPVNRECAKFQLGTCTEDQFKCLIFVCGLQSTDDAFIRLKLLDKIEADPNCKIQTLAQECERLLNLKHDTKVIENRSSSTHRVHAVQESRPRQWQQQSTARQSRLSQTASHSNDQTNRENAAKTPPTPCWFCSAMHFNRDCNYRQHRCSMCKKIGHKEGSSNVIKRRSRTSRRSNQGARRPPTRRARSDVVFTVSRIHCTGYRRFAIVKIDDQPVNSQVATASDMTIINKSTWQHIGSPALQPSSLIAHSASGGQIKILGQRVQLQLPERLSSRNVLHSEHPVQPTRSRMDFKDGDLCSH</sequence>
<feature type="region of interest" description="Disordered" evidence="1">
    <location>
        <begin position="271"/>
        <end position="320"/>
    </location>
</feature>
<dbReference type="STRING" id="6265.A0A0B2V290"/>
<dbReference type="Pfam" id="PF23309">
    <property type="entry name" value="DUF7083"/>
    <property type="match status" value="1"/>
</dbReference>
<evidence type="ECO:0000313" key="3">
    <source>
        <dbReference type="EMBL" id="KHN75115.1"/>
    </source>
</evidence>
<dbReference type="InterPro" id="IPR055510">
    <property type="entry name" value="DUF7083"/>
</dbReference>
<evidence type="ECO:0000313" key="4">
    <source>
        <dbReference type="Proteomes" id="UP000031036"/>
    </source>
</evidence>
<accession>A0A0B2V290</accession>
<feature type="domain" description="DUF7083" evidence="2">
    <location>
        <begin position="85"/>
        <end position="170"/>
    </location>
</feature>
<evidence type="ECO:0000259" key="2">
    <source>
        <dbReference type="Pfam" id="PF23309"/>
    </source>
</evidence>
<feature type="non-terminal residue" evidence="3">
    <location>
        <position position="496"/>
    </location>
</feature>
<dbReference type="OrthoDB" id="5856985at2759"/>
<name>A0A0B2V290_TOXCA</name>
<organism evidence="3 4">
    <name type="scientific">Toxocara canis</name>
    <name type="common">Canine roundworm</name>
    <dbReference type="NCBI Taxonomy" id="6265"/>
    <lineage>
        <taxon>Eukaryota</taxon>
        <taxon>Metazoa</taxon>
        <taxon>Ecdysozoa</taxon>
        <taxon>Nematoda</taxon>
        <taxon>Chromadorea</taxon>
        <taxon>Rhabditida</taxon>
        <taxon>Spirurina</taxon>
        <taxon>Ascaridomorpha</taxon>
        <taxon>Ascaridoidea</taxon>
        <taxon>Toxocaridae</taxon>
        <taxon>Toxocara</taxon>
    </lineage>
</organism>
<dbReference type="PANTHER" id="PTHR36943">
    <property type="entry name" value="CCHC-TYPE DOMAIN-CONTAINING PROTEIN"/>
    <property type="match status" value="1"/>
</dbReference>